<dbReference type="Gene3D" id="1.10.520.20">
    <property type="entry name" value="N-terminal domain of the delta subunit of the F1F0-ATP synthase"/>
    <property type="match status" value="1"/>
</dbReference>
<dbReference type="RefSeq" id="WP_307256123.1">
    <property type="nucleotide sequence ID" value="NZ_JAUSUC010000004.1"/>
</dbReference>
<dbReference type="SUPFAM" id="SSF47928">
    <property type="entry name" value="N-terminal domain of the delta subunit of the F1F0-ATP synthase"/>
    <property type="match status" value="1"/>
</dbReference>
<name>A0AAJ1T1A7_9BACI</name>
<evidence type="ECO:0000256" key="5">
    <source>
        <dbReference type="ARBA" id="ARBA00023136"/>
    </source>
</evidence>
<dbReference type="PROSITE" id="PS00389">
    <property type="entry name" value="ATPASE_DELTA"/>
    <property type="match status" value="1"/>
</dbReference>
<keyword evidence="6 8" id="KW-0139">CF(1)</keyword>
<dbReference type="EMBL" id="JAUSUC010000004">
    <property type="protein sequence ID" value="MDQ0214134.1"/>
    <property type="molecule type" value="Genomic_DNA"/>
</dbReference>
<protein>
    <recommendedName>
        <fullName evidence="8">ATP synthase subunit delta</fullName>
    </recommendedName>
    <alternativeName>
        <fullName evidence="8">ATP synthase F(1) sector subunit delta</fullName>
    </alternativeName>
    <alternativeName>
        <fullName evidence="8">F-type ATPase subunit delta</fullName>
        <shortName evidence="8">F-ATPase subunit delta</shortName>
    </alternativeName>
</protein>
<dbReference type="InterPro" id="IPR020781">
    <property type="entry name" value="ATPase_OSCP/d_CS"/>
</dbReference>
<dbReference type="PANTHER" id="PTHR11910">
    <property type="entry name" value="ATP SYNTHASE DELTA CHAIN"/>
    <property type="match status" value="1"/>
</dbReference>
<comment type="function">
    <text evidence="8">This protein is part of the stalk that links CF(0) to CF(1). It either transmits conformational changes from CF(0) to CF(1) or is implicated in proton conduction.</text>
</comment>
<evidence type="ECO:0000313" key="10">
    <source>
        <dbReference type="Proteomes" id="UP001237207"/>
    </source>
</evidence>
<gene>
    <name evidence="8" type="primary">atpH</name>
    <name evidence="9" type="ORF">J2S13_000530</name>
</gene>
<keyword evidence="2 8" id="KW-0813">Transport</keyword>
<evidence type="ECO:0000256" key="3">
    <source>
        <dbReference type="ARBA" id="ARBA00022781"/>
    </source>
</evidence>
<keyword evidence="4 8" id="KW-0406">Ion transport</keyword>
<proteinExistence type="inferred from homology"/>
<evidence type="ECO:0000256" key="8">
    <source>
        <dbReference type="HAMAP-Rule" id="MF_01416"/>
    </source>
</evidence>
<dbReference type="HAMAP" id="MF_01416">
    <property type="entry name" value="ATP_synth_delta_bact"/>
    <property type="match status" value="1"/>
</dbReference>
<keyword evidence="3 8" id="KW-0375">Hydrogen ion transport</keyword>
<dbReference type="NCBIfam" id="NF004403">
    <property type="entry name" value="PRK05758.2-4"/>
    <property type="match status" value="1"/>
</dbReference>
<evidence type="ECO:0000256" key="7">
    <source>
        <dbReference type="ARBA" id="ARBA00023310"/>
    </source>
</evidence>
<evidence type="ECO:0000256" key="2">
    <source>
        <dbReference type="ARBA" id="ARBA00022448"/>
    </source>
</evidence>
<comment type="similarity">
    <text evidence="8">Belongs to the ATPase delta chain family.</text>
</comment>
<keyword evidence="8" id="KW-1003">Cell membrane</keyword>
<dbReference type="GO" id="GO:0005886">
    <property type="term" value="C:plasma membrane"/>
    <property type="evidence" value="ECO:0007669"/>
    <property type="project" value="UniProtKB-SubCell"/>
</dbReference>
<reference evidence="9" key="1">
    <citation type="submission" date="2023-07" db="EMBL/GenBank/DDBJ databases">
        <title>Genomic Encyclopedia of Type Strains, Phase IV (KMG-IV): sequencing the most valuable type-strain genomes for metagenomic binning, comparative biology and taxonomic classification.</title>
        <authorList>
            <person name="Goeker M."/>
        </authorList>
    </citation>
    <scope>NUCLEOTIDE SEQUENCE</scope>
    <source>
        <strain evidence="9">DSM 23947</strain>
    </source>
</reference>
<dbReference type="Pfam" id="PF00213">
    <property type="entry name" value="OSCP"/>
    <property type="match status" value="1"/>
</dbReference>
<dbReference type="PRINTS" id="PR00125">
    <property type="entry name" value="ATPASEDELTA"/>
</dbReference>
<accession>A0AAJ1T1A7</accession>
<dbReference type="GO" id="GO:0045259">
    <property type="term" value="C:proton-transporting ATP synthase complex"/>
    <property type="evidence" value="ECO:0007669"/>
    <property type="project" value="UniProtKB-KW"/>
</dbReference>
<dbReference type="GO" id="GO:0046933">
    <property type="term" value="F:proton-transporting ATP synthase activity, rotational mechanism"/>
    <property type="evidence" value="ECO:0007669"/>
    <property type="project" value="UniProtKB-UniRule"/>
</dbReference>
<dbReference type="InterPro" id="IPR026015">
    <property type="entry name" value="ATP_synth_OSCP/delta_N_sf"/>
</dbReference>
<sequence length="178" mass="19942">MSNTAVAKRYALALFQIAKENFVIEPIEGELQVVKQVFNGHPDLLAILKSPKLTIDKKKEILKGAFSEASPYILNTLMLLTERHREDIIAEVAEAYIQLAYEERGVAEANVMTVRKLTKEEEQSVSSTFARKIGKNSLIINNIVDKNLLGGMKVRIGTRIYDGSIRGKLDRLGRELTV</sequence>
<evidence type="ECO:0000256" key="1">
    <source>
        <dbReference type="ARBA" id="ARBA00004370"/>
    </source>
</evidence>
<organism evidence="9 10">
    <name type="scientific">Oikeobacillus pervagus</name>
    <dbReference type="NCBI Taxonomy" id="1325931"/>
    <lineage>
        <taxon>Bacteria</taxon>
        <taxon>Bacillati</taxon>
        <taxon>Bacillota</taxon>
        <taxon>Bacilli</taxon>
        <taxon>Bacillales</taxon>
        <taxon>Bacillaceae</taxon>
        <taxon>Oikeobacillus</taxon>
    </lineage>
</organism>
<comment type="function">
    <text evidence="8">F(1)F(0) ATP synthase produces ATP from ADP in the presence of a proton or sodium gradient. F-type ATPases consist of two structural domains, F(1) containing the extramembraneous catalytic core and F(0) containing the membrane proton channel, linked together by a central stalk and a peripheral stalk. During catalysis, ATP synthesis in the catalytic domain of F(1) is coupled via a rotary mechanism of the central stalk subunits to proton translocation.</text>
</comment>
<evidence type="ECO:0000256" key="6">
    <source>
        <dbReference type="ARBA" id="ARBA00023196"/>
    </source>
</evidence>
<evidence type="ECO:0000313" key="9">
    <source>
        <dbReference type="EMBL" id="MDQ0214134.1"/>
    </source>
</evidence>
<comment type="caution">
    <text evidence="9">The sequence shown here is derived from an EMBL/GenBank/DDBJ whole genome shotgun (WGS) entry which is preliminary data.</text>
</comment>
<keyword evidence="10" id="KW-1185">Reference proteome</keyword>
<keyword evidence="7 8" id="KW-0066">ATP synthesis</keyword>
<dbReference type="NCBIfam" id="TIGR01145">
    <property type="entry name" value="ATP_synt_delta"/>
    <property type="match status" value="1"/>
</dbReference>
<evidence type="ECO:0000256" key="4">
    <source>
        <dbReference type="ARBA" id="ARBA00023065"/>
    </source>
</evidence>
<dbReference type="InterPro" id="IPR000711">
    <property type="entry name" value="ATPase_OSCP/dsu"/>
</dbReference>
<dbReference type="Proteomes" id="UP001237207">
    <property type="component" value="Unassembled WGS sequence"/>
</dbReference>
<keyword evidence="5 8" id="KW-0472">Membrane</keyword>
<dbReference type="AlphaFoldDB" id="A0AAJ1T1A7"/>
<comment type="subcellular location">
    <subcellularLocation>
        <location evidence="8">Cell membrane</location>
        <topology evidence="8">Peripheral membrane protein</topology>
    </subcellularLocation>
    <subcellularLocation>
        <location evidence="1">Membrane</location>
    </subcellularLocation>
</comment>